<proteinExistence type="predicted"/>
<dbReference type="Gene3D" id="3.40.50.300">
    <property type="entry name" value="P-loop containing nucleotide triphosphate hydrolases"/>
    <property type="match status" value="1"/>
</dbReference>
<accession>A0A828SPQ0</accession>
<name>A0A828SPQ0_ACIBA</name>
<dbReference type="SUPFAM" id="SSF52540">
    <property type="entry name" value="P-loop containing nucleoside triphosphate hydrolases"/>
    <property type="match status" value="1"/>
</dbReference>
<dbReference type="Pfam" id="PF05621">
    <property type="entry name" value="TniB"/>
    <property type="match status" value="1"/>
</dbReference>
<protein>
    <recommendedName>
        <fullName evidence="3">AAA domain protein</fullName>
    </recommendedName>
</protein>
<evidence type="ECO:0000313" key="1">
    <source>
        <dbReference type="EMBL" id="EGJ68581.1"/>
    </source>
</evidence>
<organism evidence="1 2">
    <name type="scientific">Acinetobacter baumannii 6014059</name>
    <dbReference type="NCBI Taxonomy" id="525242"/>
    <lineage>
        <taxon>Bacteria</taxon>
        <taxon>Pseudomonadati</taxon>
        <taxon>Pseudomonadota</taxon>
        <taxon>Gammaproteobacteria</taxon>
        <taxon>Moraxellales</taxon>
        <taxon>Moraxellaceae</taxon>
        <taxon>Acinetobacter</taxon>
        <taxon>Acinetobacter calcoaceticus/baumannii complex</taxon>
    </lineage>
</organism>
<comment type="caution">
    <text evidence="1">The sequence shown here is derived from an EMBL/GenBank/DDBJ whole genome shotgun (WGS) entry which is preliminary data.</text>
</comment>
<evidence type="ECO:0008006" key="3">
    <source>
        <dbReference type="Google" id="ProtNLM"/>
    </source>
</evidence>
<evidence type="ECO:0000313" key="2">
    <source>
        <dbReference type="Proteomes" id="UP000003204"/>
    </source>
</evidence>
<reference evidence="1 2" key="1">
    <citation type="submission" date="2011-04" db="EMBL/GenBank/DDBJ databases">
        <authorList>
            <person name="Weinstock G."/>
            <person name="Sodergren E."/>
            <person name="Clifton S."/>
            <person name="Fulton L."/>
            <person name="Fulton B."/>
            <person name="Courtney L."/>
            <person name="Fronick C."/>
            <person name="Harrison M."/>
            <person name="Strong C."/>
            <person name="Farmer C."/>
            <person name="Delahaunty K."/>
            <person name="Markovic C."/>
            <person name="Hall O."/>
            <person name="Minx P."/>
            <person name="Tomlinson C."/>
            <person name="Mitreva M."/>
            <person name="Hou S."/>
            <person name="Chen J."/>
            <person name="Wollam A."/>
            <person name="Pepin K.H."/>
            <person name="Johnson M."/>
            <person name="Bhonagiri V."/>
            <person name="Zhang X."/>
            <person name="Suruliraj S."/>
            <person name="Warren W."/>
            <person name="Chinwalla A."/>
            <person name="Mardis E.R."/>
            <person name="Wilson R.K."/>
        </authorList>
    </citation>
    <scope>NUCLEOTIDE SEQUENCE [LARGE SCALE GENOMIC DNA]</scope>
    <source>
        <strain evidence="1 2">6014059</strain>
    </source>
</reference>
<dbReference type="InterPro" id="IPR008868">
    <property type="entry name" value="TniB"/>
</dbReference>
<sequence>MMILEHWSLMMNKLDALELSKKLNNMVITSSEFTKAYDGITSCSAQTKAYQKPIGSLLIAEGGLGKMTLSQSILKKNPCYEKQEDGYTKRVVPVFYIQIPSPATVKSVAGMMLKALNDPAPLSGTTAQMTERLCYLLKLCETELILMDEFHHLFDMQKVSRKMNIDVCNWIKTVTDSTNISSCLIGLPEFAPLLQIDSQLARRFPLTFKLSRLNIGSTQSPGTLYGFLSQVEQNIEKRLTLKFLPRLIDPLFVLQIYASTKGYHHYIISLIREAMLFALLADSDVITQQHFSLAWDKGITSYTNMTTQNPFHMDTSKLVQRMKGDH</sequence>
<dbReference type="EMBL" id="ACYS02000044">
    <property type="protein sequence ID" value="EGJ68581.1"/>
    <property type="molecule type" value="Genomic_DNA"/>
</dbReference>
<dbReference type="AlphaFoldDB" id="A0A828SPQ0"/>
<dbReference type="Proteomes" id="UP000003204">
    <property type="component" value="Unassembled WGS sequence"/>
</dbReference>
<gene>
    <name evidence="1" type="ORF">HMPREF0022_01665</name>
</gene>
<dbReference type="InterPro" id="IPR027417">
    <property type="entry name" value="P-loop_NTPase"/>
</dbReference>